<accession>A0A6A7BA72</accession>
<evidence type="ECO:0000313" key="4">
    <source>
        <dbReference type="Proteomes" id="UP000799423"/>
    </source>
</evidence>
<feature type="compositionally biased region" description="Low complexity" evidence="1">
    <location>
        <begin position="24"/>
        <end position="35"/>
    </location>
</feature>
<keyword evidence="2" id="KW-1133">Transmembrane helix</keyword>
<feature type="transmembrane region" description="Helical" evidence="2">
    <location>
        <begin position="920"/>
        <end position="943"/>
    </location>
</feature>
<gene>
    <name evidence="3" type="ORF">T440DRAFT_554648</name>
</gene>
<feature type="region of interest" description="Disordered" evidence="1">
    <location>
        <begin position="1"/>
        <end position="51"/>
    </location>
</feature>
<keyword evidence="2" id="KW-0472">Membrane</keyword>
<keyword evidence="2" id="KW-0812">Transmembrane</keyword>
<dbReference type="InterPro" id="IPR021840">
    <property type="entry name" value="DUF3433"/>
</dbReference>
<feature type="region of interest" description="Disordered" evidence="1">
    <location>
        <begin position="84"/>
        <end position="109"/>
    </location>
</feature>
<evidence type="ECO:0000313" key="3">
    <source>
        <dbReference type="EMBL" id="KAF2851305.1"/>
    </source>
</evidence>
<feature type="transmembrane region" description="Helical" evidence="2">
    <location>
        <begin position="667"/>
        <end position="693"/>
    </location>
</feature>
<dbReference type="Proteomes" id="UP000799423">
    <property type="component" value="Unassembled WGS sequence"/>
</dbReference>
<feature type="transmembrane region" description="Helical" evidence="2">
    <location>
        <begin position="144"/>
        <end position="167"/>
    </location>
</feature>
<dbReference type="PANTHER" id="PTHR37544">
    <property type="entry name" value="SPRAY-RELATED"/>
    <property type="match status" value="1"/>
</dbReference>
<dbReference type="Pfam" id="PF11915">
    <property type="entry name" value="DUF3433"/>
    <property type="match status" value="2"/>
</dbReference>
<feature type="transmembrane region" description="Helical" evidence="2">
    <location>
        <begin position="260"/>
        <end position="284"/>
    </location>
</feature>
<feature type="compositionally biased region" description="Polar residues" evidence="1">
    <location>
        <begin position="85"/>
        <end position="108"/>
    </location>
</feature>
<keyword evidence="4" id="KW-1185">Reference proteome</keyword>
<dbReference type="OrthoDB" id="3248909at2759"/>
<protein>
    <submittedName>
        <fullName evidence="3">Uncharacterized protein</fullName>
    </submittedName>
</protein>
<feature type="transmembrane region" description="Helical" evidence="2">
    <location>
        <begin position="1403"/>
        <end position="1430"/>
    </location>
</feature>
<feature type="compositionally biased region" description="Polar residues" evidence="1">
    <location>
        <begin position="1"/>
        <end position="10"/>
    </location>
</feature>
<feature type="transmembrane region" description="Helical" evidence="2">
    <location>
        <begin position="849"/>
        <end position="871"/>
    </location>
</feature>
<organism evidence="3 4">
    <name type="scientific">Plenodomus tracheiphilus IPT5</name>
    <dbReference type="NCBI Taxonomy" id="1408161"/>
    <lineage>
        <taxon>Eukaryota</taxon>
        <taxon>Fungi</taxon>
        <taxon>Dikarya</taxon>
        <taxon>Ascomycota</taxon>
        <taxon>Pezizomycotina</taxon>
        <taxon>Dothideomycetes</taxon>
        <taxon>Pleosporomycetidae</taxon>
        <taxon>Pleosporales</taxon>
        <taxon>Pleosporineae</taxon>
        <taxon>Leptosphaeriaceae</taxon>
        <taxon>Plenodomus</taxon>
    </lineage>
</organism>
<reference evidence="3" key="1">
    <citation type="submission" date="2020-01" db="EMBL/GenBank/DDBJ databases">
        <authorList>
            <consortium name="DOE Joint Genome Institute"/>
            <person name="Haridas S."/>
            <person name="Albert R."/>
            <person name="Binder M."/>
            <person name="Bloem J."/>
            <person name="Labutti K."/>
            <person name="Salamov A."/>
            <person name="Andreopoulos B."/>
            <person name="Baker S.E."/>
            <person name="Barry K."/>
            <person name="Bills G."/>
            <person name="Bluhm B.H."/>
            <person name="Cannon C."/>
            <person name="Castanera R."/>
            <person name="Culley D.E."/>
            <person name="Daum C."/>
            <person name="Ezra D."/>
            <person name="Gonzalez J.B."/>
            <person name="Henrissat B."/>
            <person name="Kuo A."/>
            <person name="Liang C."/>
            <person name="Lipzen A."/>
            <person name="Lutzoni F."/>
            <person name="Magnuson J."/>
            <person name="Mondo S."/>
            <person name="Nolan M."/>
            <person name="Ohm R."/>
            <person name="Pangilinan J."/>
            <person name="Park H.-J."/>
            <person name="Ramirez L."/>
            <person name="Alfaro M."/>
            <person name="Sun H."/>
            <person name="Tritt A."/>
            <person name="Yoshinaga Y."/>
            <person name="Zwiers L.-H."/>
            <person name="Turgeon B.G."/>
            <person name="Goodwin S.B."/>
            <person name="Spatafora J.W."/>
            <person name="Crous P.W."/>
            <person name="Grigoriev I.V."/>
        </authorList>
    </citation>
    <scope>NUCLEOTIDE SEQUENCE</scope>
    <source>
        <strain evidence="3">IPT5</strain>
    </source>
</reference>
<dbReference type="EMBL" id="MU006303">
    <property type="protein sequence ID" value="KAF2851305.1"/>
    <property type="molecule type" value="Genomic_DNA"/>
</dbReference>
<feature type="transmembrane region" description="Helical" evidence="2">
    <location>
        <begin position="809"/>
        <end position="829"/>
    </location>
</feature>
<evidence type="ECO:0000256" key="1">
    <source>
        <dbReference type="SAM" id="MobiDB-lite"/>
    </source>
</evidence>
<evidence type="ECO:0000256" key="2">
    <source>
        <dbReference type="SAM" id="Phobius"/>
    </source>
</evidence>
<name>A0A6A7BA72_9PLEO</name>
<feature type="transmembrane region" description="Helical" evidence="2">
    <location>
        <begin position="187"/>
        <end position="205"/>
    </location>
</feature>
<sequence>MSHSTSQSRYGSGAEWSPLPRIDPSASLPVASASPPHEHRQSALPISHYNRPSVHPQISQFGRIDTGDGVTEVYEAQGLLHGASSIRNHTPQSSRPIVSATSASTPNILTGHERHRSSISYSHDVDPNPEQPATWMPYTLRGPFLLAVAAIALSLSAVLAALCWYSSRNNGLGKDDGSPSLLMGWRYTPTIIAILFAQALVLLFDDVQRTEPFARLSRVHPAEISDVEKEQALQSVSKVWWKTVFLGLSKKKNGGRINTVLSLSALVTGLGLLLFSTLSSSLLVSEQVVKTTPVDLQRSALDSDGSLALNARRDTYFHTTSGFNYNASTTMWVTDEYVIFPFEVSNTESNNETASEGVWEAETTVYQSEGSCISMSIESLSTVNLTFTYEWDNRSFTEYSAKPDNVSYFHNDTSLGDHQMLALIAENGCRIQIIDPPRSARSILEGGPLWTNLSASHVTWKQFSQEHGGSPWVSYDDWSPMKDSPLVEFNDECIGQDLLFVSEVWRKPSLDVKKGFDLWGPGFQARAELCNMTYYEANMLVTAAISPASTKATFDKDEFKARRKPLGDSTLDIEHADYLAFSGARPEYKSMSSAYGNYMVNAGLPEAIASSAQSNNTVMIHDSGLVEKAIRLRGRFFGELVYSSLTNREFPSINNITGQSTTIEQRIVVVLGVAAALAAMFFCVACYLFFMLWRASSTHRPLKLRTDPTTVAGVVDYLHHEGSAILEAVAVTESLRSSAINTKTVNGSKIWNKKPWNTESLKLDTGAVTTTQEVPLHSRMTGSTDSLQDPSQGALAPDWRPKMLLSRTLLGFLLVLVAITTTLIVLRTISVGGKLYRSAFVYQMSVGKLNAQLSPISVMATLLAVTFALCWDSIDRSLRVMQPYLSMAKRSTDVRNGASLSYQSSHWVWASFKAAFNKHWLLCLVTIGTTLFQILIVAMAAVFERQPSTYKQTIMIDRLLAPRREPLVYQHEAGRPDPEFLRPLMKTTTGDWLYTALDELTMGTVPPPWTQDEWSFTPINLNALPALHFHQNTGRKGADSHGSESLSSASNVTMTTTAMRADLKCQSIVLANEPLLSTNETNTLKSDIGIVLKEPPQGLDLDGYVLPRYTLKQTNYQTTLANTPERVICCANKTEQNRDSAVAYWSHQDSDLWWTTDEWARSEWTGFGPQKWPGNLMLKWIVGQAETAEFEIYTNGVPSNYTLIYYPSMPESQVMSCEPSFEAAEATVTVARVSGQVLDYAILDEPQSVLEPWDAAYQHSGLGEAPEAYDLDSNYTVELSYGVYFLTQLIQAASLDIISDPLEFENLQDERYNIRDRLLGLNMDFMSYSNYVQTNRDSRALLDSGIMFNTSRRTFQTFFQHYASRTRWTDGSLIAYDELEPNGKYQMPVVMSERIEVLALSEIATWLCVGILLIMIVIIIVIIVSLKFVYPRSLLRRNVKCLADVIAMVQESENFQEQVARHGPEQLAKSGLKTRLGWFKDKKGDIRWGIEIVGDGRVEWIGRSGVAVLREKESLRTVTSQSSRDREVLIAGDEENSRVV</sequence>
<proteinExistence type="predicted"/>
<dbReference type="PANTHER" id="PTHR37544:SF3">
    <property type="entry name" value="SPRAY"/>
    <property type="match status" value="1"/>
</dbReference>